<feature type="transmembrane region" description="Helical" evidence="6">
    <location>
        <begin position="12"/>
        <end position="35"/>
    </location>
</feature>
<gene>
    <name evidence="8" type="ordered locus">Pfl01_4499</name>
</gene>
<feature type="transmembrane region" description="Helical" evidence="6">
    <location>
        <begin position="175"/>
        <end position="193"/>
    </location>
</feature>
<evidence type="ECO:0000256" key="1">
    <source>
        <dbReference type="ARBA" id="ARBA00004651"/>
    </source>
</evidence>
<dbReference type="KEGG" id="pfo:Pfl01_4499"/>
<dbReference type="Gene3D" id="3.40.720.10">
    <property type="entry name" value="Alkaline Phosphatase, subunit A"/>
    <property type="match status" value="1"/>
</dbReference>
<comment type="subcellular location">
    <subcellularLocation>
        <location evidence="1">Cell membrane</location>
        <topology evidence="1">Multi-pass membrane protein</topology>
    </subcellularLocation>
</comment>
<reference evidence="8 9" key="1">
    <citation type="journal article" date="2009" name="Genome Biol.">
        <title>Genomic and genetic analyses of diversity and plant interactions of Pseudomonas fluorescens.</title>
        <authorList>
            <person name="Silby M.W."/>
            <person name="Cerdeno-Tarraga A.M."/>
            <person name="Vernikos G.S."/>
            <person name="Giddens S.R."/>
            <person name="Jackson R.W."/>
            <person name="Preston G.M."/>
            <person name="Zhang X.X."/>
            <person name="Moon C.D."/>
            <person name="Gehrig S.M."/>
            <person name="Godfrey S.A."/>
            <person name="Knight C.G."/>
            <person name="Malone J.G."/>
            <person name="Robinson Z."/>
            <person name="Spiers A.J."/>
            <person name="Harris S."/>
            <person name="Challis G.L."/>
            <person name="Yaxley A.M."/>
            <person name="Harris D."/>
            <person name="Seeger K."/>
            <person name="Murphy L."/>
            <person name="Rutter S."/>
            <person name="Squares R."/>
            <person name="Quail M.A."/>
            <person name="Saunders E."/>
            <person name="Mavromatis K."/>
            <person name="Brettin T.S."/>
            <person name="Bentley S.D."/>
            <person name="Hothersall J."/>
            <person name="Stephens E."/>
            <person name="Thomas C.M."/>
            <person name="Parkhill J."/>
            <person name="Levy S.B."/>
            <person name="Rainey P.B."/>
            <person name="Thomson N.R."/>
        </authorList>
    </citation>
    <scope>NUCLEOTIDE SEQUENCE [LARGE SCALE GENOMIC DNA]</scope>
    <source>
        <strain evidence="8 9">Pf0-1</strain>
    </source>
</reference>
<dbReference type="PANTHER" id="PTHR47371">
    <property type="entry name" value="LIPOTEICHOIC ACID SYNTHASE"/>
    <property type="match status" value="1"/>
</dbReference>
<feature type="transmembrane region" description="Helical" evidence="6">
    <location>
        <begin position="83"/>
        <end position="107"/>
    </location>
</feature>
<protein>
    <submittedName>
        <fullName evidence="8">Putative sulfatase</fullName>
    </submittedName>
</protein>
<dbReference type="InterPro" id="IPR050448">
    <property type="entry name" value="OpgB/LTA_synthase_biosynth"/>
</dbReference>
<proteinExistence type="predicted"/>
<sequence length="649" mass="72300">MDFLKTAPVRFLLLVTGAWLVVFLLTRSVLLLTHLDEAGGVALSVFGIGLLYDLGFLAYAALPMGLYLLLCPPALWRRRGHRWFLQGLLTVSLFAMLFTSVAEWLFWDEFGVRFNFIAVDYLVYSDEVLNNVLESYPIGMLLSILALLAVALSFALRKPFNAALDAPLPPLRGRLLNALGLLVVAGLSLQLLSQDAPRAQGGNAYQNELASNGPYQFFAAFRNNELDYGQFYNSLSPEKVAGQIRAELSEPNARFIGQDPQDIRRLIDNPGTVRKPNIVLVTIESLSAKYLGSNGDERNLTPNLDALRKQSLYFNNFYATGTRTDRGLEAITLAIPPTPGRSIVKRIGRESGFASLGQQLSAVGYDSVFVYGGRGYFDNMNAFFSGNGYRVVDQSSVDESEIHFKNAWGMADEDLYKQTLKLADADHARQQPFLLQLMTTSNHRPYTYPDNRIDIKSGNGRDGAVKYTDYAIGQFLEQARQKPWFDNTIFIFVADHTAGSAGKEDLPISNYQIPLFIYAPKLIEPRENAQLASQIDLAPTLLGLLNLDYQSTFFGRNLLQDNPLPPRVVVGNYQHLGLFDGKDLAILSPRQGLRRHDDALTESRESKAASDDPLISRAITYYQTASYGFKQQLLGWKAPKEGAEQVSER</sequence>
<dbReference type="AlphaFoldDB" id="Q3K7L8"/>
<evidence type="ECO:0000259" key="7">
    <source>
        <dbReference type="Pfam" id="PF00884"/>
    </source>
</evidence>
<evidence type="ECO:0000313" key="9">
    <source>
        <dbReference type="Proteomes" id="UP000002704"/>
    </source>
</evidence>
<name>Q3K7L8_PSEPF</name>
<dbReference type="Gene3D" id="3.30.1120.80">
    <property type="match status" value="1"/>
</dbReference>
<dbReference type="PANTHER" id="PTHR47371:SF3">
    <property type="entry name" value="PHOSPHOGLYCEROL TRANSFERASE I"/>
    <property type="match status" value="1"/>
</dbReference>
<keyword evidence="4 6" id="KW-1133">Transmembrane helix</keyword>
<feature type="transmembrane region" description="Helical" evidence="6">
    <location>
        <begin position="41"/>
        <end position="71"/>
    </location>
</feature>
<keyword evidence="2" id="KW-1003">Cell membrane</keyword>
<evidence type="ECO:0000256" key="5">
    <source>
        <dbReference type="ARBA" id="ARBA00023136"/>
    </source>
</evidence>
<dbReference type="SUPFAM" id="SSF53649">
    <property type="entry name" value="Alkaline phosphatase-like"/>
    <property type="match status" value="1"/>
</dbReference>
<evidence type="ECO:0000256" key="3">
    <source>
        <dbReference type="ARBA" id="ARBA00022692"/>
    </source>
</evidence>
<dbReference type="RefSeq" id="WP_011335721.1">
    <property type="nucleotide sequence ID" value="NC_007492.2"/>
</dbReference>
<evidence type="ECO:0000313" key="8">
    <source>
        <dbReference type="EMBL" id="ABA76236.1"/>
    </source>
</evidence>
<keyword evidence="3 6" id="KW-0812">Transmembrane</keyword>
<organism evidence="8 9">
    <name type="scientific">Pseudomonas fluorescens (strain Pf0-1)</name>
    <dbReference type="NCBI Taxonomy" id="205922"/>
    <lineage>
        <taxon>Bacteria</taxon>
        <taxon>Pseudomonadati</taxon>
        <taxon>Pseudomonadota</taxon>
        <taxon>Gammaproteobacteria</taxon>
        <taxon>Pseudomonadales</taxon>
        <taxon>Pseudomonadaceae</taxon>
        <taxon>Pseudomonas</taxon>
    </lineage>
</organism>
<dbReference type="InterPro" id="IPR017850">
    <property type="entry name" value="Alkaline_phosphatase_core_sf"/>
</dbReference>
<accession>Q3K7L8</accession>
<dbReference type="Pfam" id="PF00884">
    <property type="entry name" value="Sulfatase"/>
    <property type="match status" value="1"/>
</dbReference>
<dbReference type="EMBL" id="CP000094">
    <property type="protein sequence ID" value="ABA76236.1"/>
    <property type="molecule type" value="Genomic_DNA"/>
</dbReference>
<evidence type="ECO:0000256" key="4">
    <source>
        <dbReference type="ARBA" id="ARBA00022989"/>
    </source>
</evidence>
<evidence type="ECO:0000256" key="2">
    <source>
        <dbReference type="ARBA" id="ARBA00022475"/>
    </source>
</evidence>
<dbReference type="CDD" id="cd16015">
    <property type="entry name" value="LTA_synthase"/>
    <property type="match status" value="1"/>
</dbReference>
<dbReference type="HOGENOM" id="CLU_014653_1_0_6"/>
<dbReference type="GO" id="GO:0005886">
    <property type="term" value="C:plasma membrane"/>
    <property type="evidence" value="ECO:0007669"/>
    <property type="project" value="UniProtKB-SubCell"/>
</dbReference>
<dbReference type="Proteomes" id="UP000002704">
    <property type="component" value="Chromosome"/>
</dbReference>
<evidence type="ECO:0000256" key="6">
    <source>
        <dbReference type="SAM" id="Phobius"/>
    </source>
</evidence>
<keyword evidence="5 6" id="KW-0472">Membrane</keyword>
<feature type="domain" description="Sulfatase N-terminal" evidence="7">
    <location>
        <begin position="276"/>
        <end position="546"/>
    </location>
</feature>
<dbReference type="eggNOG" id="COG1368">
    <property type="taxonomic scope" value="Bacteria"/>
</dbReference>
<dbReference type="InterPro" id="IPR000917">
    <property type="entry name" value="Sulfatase_N"/>
</dbReference>
<feature type="transmembrane region" description="Helical" evidence="6">
    <location>
        <begin position="136"/>
        <end position="155"/>
    </location>
</feature>